<comment type="caution">
    <text evidence="1">The sequence shown here is derived from an EMBL/GenBank/DDBJ whole genome shotgun (WGS) entry which is preliminary data.</text>
</comment>
<dbReference type="EMBL" id="MU853240">
    <property type="protein sequence ID" value="KAK4120180.1"/>
    <property type="molecule type" value="Genomic_DNA"/>
</dbReference>
<sequence>MASVQRLPRATVMLALRVTSTGVLYWWTTWAGNDMLFEDDKEPQHLAVLNLIISGKAVSFPIYSNPIFVAAPRCIDGAHPVHERDLPMMQDILRVGQLSGHIHNNHRVLVIDAKGVADCELAARAWCAGYDQHGLALTVR</sequence>
<accession>A0AAN6TT09</accession>
<dbReference type="Proteomes" id="UP001302602">
    <property type="component" value="Unassembled WGS sequence"/>
</dbReference>
<name>A0AAN6TT09_9PEZI</name>
<dbReference type="GeneID" id="87833369"/>
<dbReference type="RefSeq" id="XP_062643951.1">
    <property type="nucleotide sequence ID" value="XM_062796601.1"/>
</dbReference>
<evidence type="ECO:0000313" key="1">
    <source>
        <dbReference type="EMBL" id="KAK4120180.1"/>
    </source>
</evidence>
<evidence type="ECO:0000313" key="2">
    <source>
        <dbReference type="Proteomes" id="UP001302602"/>
    </source>
</evidence>
<reference evidence="1" key="1">
    <citation type="journal article" date="2023" name="Mol. Phylogenet. Evol.">
        <title>Genome-scale phylogeny and comparative genomics of the fungal order Sordariales.</title>
        <authorList>
            <person name="Hensen N."/>
            <person name="Bonometti L."/>
            <person name="Westerberg I."/>
            <person name="Brannstrom I.O."/>
            <person name="Guillou S."/>
            <person name="Cros-Aarteil S."/>
            <person name="Calhoun S."/>
            <person name="Haridas S."/>
            <person name="Kuo A."/>
            <person name="Mondo S."/>
            <person name="Pangilinan J."/>
            <person name="Riley R."/>
            <person name="LaButti K."/>
            <person name="Andreopoulos B."/>
            <person name="Lipzen A."/>
            <person name="Chen C."/>
            <person name="Yan M."/>
            <person name="Daum C."/>
            <person name="Ng V."/>
            <person name="Clum A."/>
            <person name="Steindorff A."/>
            <person name="Ohm R.A."/>
            <person name="Martin F."/>
            <person name="Silar P."/>
            <person name="Natvig D.O."/>
            <person name="Lalanne C."/>
            <person name="Gautier V."/>
            <person name="Ament-Velasquez S.L."/>
            <person name="Kruys A."/>
            <person name="Hutchinson M.I."/>
            <person name="Powell A.J."/>
            <person name="Barry K."/>
            <person name="Miller A.N."/>
            <person name="Grigoriev I.V."/>
            <person name="Debuchy R."/>
            <person name="Gladieux P."/>
            <person name="Hiltunen Thoren M."/>
            <person name="Johannesson H."/>
        </authorList>
    </citation>
    <scope>NUCLEOTIDE SEQUENCE</scope>
    <source>
        <strain evidence="1">CBS 731.68</strain>
    </source>
</reference>
<dbReference type="AlphaFoldDB" id="A0AAN6TT09"/>
<keyword evidence="2" id="KW-1185">Reference proteome</keyword>
<proteinExistence type="predicted"/>
<reference evidence="1" key="2">
    <citation type="submission" date="2023-05" db="EMBL/GenBank/DDBJ databases">
        <authorList>
            <consortium name="Lawrence Berkeley National Laboratory"/>
            <person name="Steindorff A."/>
            <person name="Hensen N."/>
            <person name="Bonometti L."/>
            <person name="Westerberg I."/>
            <person name="Brannstrom I.O."/>
            <person name="Guillou S."/>
            <person name="Cros-Aarteil S."/>
            <person name="Calhoun S."/>
            <person name="Haridas S."/>
            <person name="Kuo A."/>
            <person name="Mondo S."/>
            <person name="Pangilinan J."/>
            <person name="Riley R."/>
            <person name="Labutti K."/>
            <person name="Andreopoulos B."/>
            <person name="Lipzen A."/>
            <person name="Chen C."/>
            <person name="Yanf M."/>
            <person name="Daum C."/>
            <person name="Ng V."/>
            <person name="Clum A."/>
            <person name="Ohm R."/>
            <person name="Martin F."/>
            <person name="Silar P."/>
            <person name="Natvig D."/>
            <person name="Lalanne C."/>
            <person name="Gautier V."/>
            <person name="Ament-Velasquez S.L."/>
            <person name="Kruys A."/>
            <person name="Hutchinson M.I."/>
            <person name="Powell A.J."/>
            <person name="Barry K."/>
            <person name="Miller A.N."/>
            <person name="Grigoriev I.V."/>
            <person name="Debuchy R."/>
            <person name="Gladieux P."/>
            <person name="Thoren M.H."/>
            <person name="Johannesson H."/>
        </authorList>
    </citation>
    <scope>NUCLEOTIDE SEQUENCE</scope>
    <source>
        <strain evidence="1">CBS 731.68</strain>
    </source>
</reference>
<organism evidence="1 2">
    <name type="scientific">Parathielavia appendiculata</name>
    <dbReference type="NCBI Taxonomy" id="2587402"/>
    <lineage>
        <taxon>Eukaryota</taxon>
        <taxon>Fungi</taxon>
        <taxon>Dikarya</taxon>
        <taxon>Ascomycota</taxon>
        <taxon>Pezizomycotina</taxon>
        <taxon>Sordariomycetes</taxon>
        <taxon>Sordariomycetidae</taxon>
        <taxon>Sordariales</taxon>
        <taxon>Chaetomiaceae</taxon>
        <taxon>Parathielavia</taxon>
    </lineage>
</organism>
<protein>
    <submittedName>
        <fullName evidence="1">Uncharacterized protein</fullName>
    </submittedName>
</protein>
<gene>
    <name evidence="1" type="ORF">N657DRAFT_683763</name>
</gene>